<dbReference type="PANTHER" id="PTHR24416">
    <property type="entry name" value="TYROSINE-PROTEIN KINASE RECEPTOR"/>
    <property type="match status" value="1"/>
</dbReference>
<evidence type="ECO:0000256" key="12">
    <source>
        <dbReference type="ARBA" id="ARBA00023157"/>
    </source>
</evidence>
<dbReference type="GO" id="GO:0005524">
    <property type="term" value="F:ATP binding"/>
    <property type="evidence" value="ECO:0007669"/>
    <property type="project" value="UniProtKB-KW"/>
</dbReference>
<dbReference type="Gene3D" id="3.30.200.20">
    <property type="entry name" value="Phosphorylase Kinase, domain 1"/>
    <property type="match status" value="1"/>
</dbReference>
<dbReference type="Proteomes" id="UP000600918">
    <property type="component" value="Unassembled WGS sequence"/>
</dbReference>
<dbReference type="InterPro" id="IPR001245">
    <property type="entry name" value="Ser-Thr/Tyr_kinase_cat_dom"/>
</dbReference>
<dbReference type="InterPro" id="IPR048525">
    <property type="entry name" value="DDR1-2_DS-like"/>
</dbReference>
<keyword evidence="19" id="KW-1185">Reference proteome</keyword>
<keyword evidence="8" id="KW-0067">ATP-binding</keyword>
<dbReference type="InterPro" id="IPR011009">
    <property type="entry name" value="Kinase-like_dom_sf"/>
</dbReference>
<evidence type="ECO:0000256" key="1">
    <source>
        <dbReference type="ARBA" id="ARBA00004308"/>
    </source>
</evidence>
<evidence type="ECO:0000256" key="10">
    <source>
        <dbReference type="ARBA" id="ARBA00023136"/>
    </source>
</evidence>
<dbReference type="AlphaFoldDB" id="A0A834NQ77"/>
<comment type="caution">
    <text evidence="18">The sequence shown here is derived from an EMBL/GenBank/DDBJ whole genome shotgun (WGS) entry which is preliminary data.</text>
</comment>
<feature type="domain" description="Protein kinase" evidence="17">
    <location>
        <begin position="550"/>
        <end position="844"/>
    </location>
</feature>
<dbReference type="Pfam" id="PF21114">
    <property type="entry name" value="DDR1-2_DS-like"/>
    <property type="match status" value="1"/>
</dbReference>
<keyword evidence="12" id="KW-1015">Disulfide bond</keyword>
<name>A0A834NQ77_VESPE</name>
<dbReference type="GO" id="GO:0030182">
    <property type="term" value="P:neuron differentiation"/>
    <property type="evidence" value="ECO:0007669"/>
    <property type="project" value="UniProtKB-ARBA"/>
</dbReference>
<dbReference type="GO" id="GO:0050793">
    <property type="term" value="P:regulation of developmental process"/>
    <property type="evidence" value="ECO:0007669"/>
    <property type="project" value="UniProtKB-ARBA"/>
</dbReference>
<keyword evidence="13" id="KW-0325">Glycoprotein</keyword>
<dbReference type="InterPro" id="IPR008266">
    <property type="entry name" value="Tyr_kinase_AS"/>
</dbReference>
<organism evidence="18 19">
    <name type="scientific">Vespula pensylvanica</name>
    <name type="common">Western yellow jacket</name>
    <name type="synonym">Wasp</name>
    <dbReference type="NCBI Taxonomy" id="30213"/>
    <lineage>
        <taxon>Eukaryota</taxon>
        <taxon>Metazoa</taxon>
        <taxon>Ecdysozoa</taxon>
        <taxon>Arthropoda</taxon>
        <taxon>Hexapoda</taxon>
        <taxon>Insecta</taxon>
        <taxon>Pterygota</taxon>
        <taxon>Neoptera</taxon>
        <taxon>Endopterygota</taxon>
        <taxon>Hymenoptera</taxon>
        <taxon>Apocrita</taxon>
        <taxon>Aculeata</taxon>
        <taxon>Vespoidea</taxon>
        <taxon>Vespidae</taxon>
        <taxon>Vespinae</taxon>
        <taxon>Vespula</taxon>
    </lineage>
</organism>
<proteinExistence type="predicted"/>
<feature type="compositionally biased region" description="Polar residues" evidence="15">
    <location>
        <begin position="411"/>
        <end position="425"/>
    </location>
</feature>
<dbReference type="InterPro" id="IPR000719">
    <property type="entry name" value="Prot_kinase_dom"/>
</dbReference>
<evidence type="ECO:0000256" key="2">
    <source>
        <dbReference type="ARBA" id="ARBA00004479"/>
    </source>
</evidence>
<evidence type="ECO:0000256" key="14">
    <source>
        <dbReference type="ARBA" id="ARBA00051243"/>
    </source>
</evidence>
<dbReference type="GO" id="GO:0012505">
    <property type="term" value="C:endomembrane system"/>
    <property type="evidence" value="ECO:0007669"/>
    <property type="project" value="UniProtKB-SubCell"/>
</dbReference>
<evidence type="ECO:0000256" key="11">
    <source>
        <dbReference type="ARBA" id="ARBA00023137"/>
    </source>
</evidence>
<feature type="region of interest" description="Disordered" evidence="15">
    <location>
        <begin position="401"/>
        <end position="457"/>
    </location>
</feature>
<evidence type="ECO:0000256" key="5">
    <source>
        <dbReference type="ARBA" id="ARBA00022729"/>
    </source>
</evidence>
<gene>
    <name evidence="18" type="ORF">H0235_012113</name>
</gene>
<dbReference type="GO" id="GO:0051897">
    <property type="term" value="P:positive regulation of phosphatidylinositol 3-kinase/protein kinase B signal transduction"/>
    <property type="evidence" value="ECO:0007669"/>
    <property type="project" value="TreeGrafter"/>
</dbReference>
<reference evidence="18" key="1">
    <citation type="journal article" date="2020" name="G3 (Bethesda)">
        <title>High-Quality Assemblies for Three Invasive Social Wasps from the &lt;i&gt;Vespula&lt;/i&gt; Genus.</title>
        <authorList>
            <person name="Harrop T.W.R."/>
            <person name="Guhlin J."/>
            <person name="McLaughlin G.M."/>
            <person name="Permina E."/>
            <person name="Stockwell P."/>
            <person name="Gilligan J."/>
            <person name="Le Lec M.F."/>
            <person name="Gruber M.A.M."/>
            <person name="Quinn O."/>
            <person name="Lovegrove M."/>
            <person name="Duncan E.J."/>
            <person name="Remnant E.J."/>
            <person name="Van Eeckhoven J."/>
            <person name="Graham B."/>
            <person name="Knapp R.A."/>
            <person name="Langford K.W."/>
            <person name="Kronenberg Z."/>
            <person name="Press M.O."/>
            <person name="Eacker S.M."/>
            <person name="Wilson-Rankin E.E."/>
            <person name="Purcell J."/>
            <person name="Lester P.J."/>
            <person name="Dearden P.K."/>
        </authorList>
    </citation>
    <scope>NUCLEOTIDE SEQUENCE</scope>
    <source>
        <strain evidence="18">Volc-1</strain>
    </source>
</reference>
<accession>A0A834NQ77</accession>
<dbReference type="Gene3D" id="2.60.120.1190">
    <property type="match status" value="1"/>
</dbReference>
<dbReference type="Pfam" id="PF07714">
    <property type="entry name" value="PK_Tyr_Ser-Thr"/>
    <property type="match status" value="1"/>
</dbReference>
<comment type="catalytic activity">
    <reaction evidence="14">
        <text>L-tyrosyl-[protein] + ATP = O-phospho-L-tyrosyl-[protein] + ADP + H(+)</text>
        <dbReference type="Rhea" id="RHEA:10596"/>
        <dbReference type="Rhea" id="RHEA-COMP:10136"/>
        <dbReference type="Rhea" id="RHEA-COMP:20101"/>
        <dbReference type="ChEBI" id="CHEBI:15378"/>
        <dbReference type="ChEBI" id="CHEBI:30616"/>
        <dbReference type="ChEBI" id="CHEBI:46858"/>
        <dbReference type="ChEBI" id="CHEBI:61978"/>
        <dbReference type="ChEBI" id="CHEBI:456216"/>
        <dbReference type="EC" id="2.7.10.1"/>
    </reaction>
</comment>
<sequence>MIRGSLLDNAFPRCYPDGITSYTIPESPMVELSDTSYDGKRQYNSLTDGLGRLIDGEVGADNYRLDMGDGRGTGWVAWMRDTFTTDFIEIVLEFENHWIFEAVHIYTNNYFSRDVQVFSRANIWFSQDGEYYEDEPIAYSYIPDIVLENARNVTIGLRGRQGKFLKFHLYFAARWIMIGEIMFDKSNPYENVTEETTLVLQDGETPVSPNADLNLNLQTGISWPGKFVGASKPQTSTTTNHPLTTAPPQRLSPPPLPLPPSPQPPSPSVPLLPLLTIPYIQSSSYKENDAPGEGQEYLEVLIGVLTAIILLLLMVFVVILLLNRRQKLQSSPTVLKNPFGFTINMKGLLLNLTPGGMLNDSGNHASVDAPEDVSVHESLTMEQFDSPLVSPQCKSTYAIVANSESPKDPDNSTISEENVRLNSRADSILEPPSRSSSPTESTSRHMHHYRTLQSYSSTSNKLNMTTITTTTTTTNTITTTTTSYRRDIDRGHSKRWHTAPKEKSVALQHNNASSINKIPAPVVTWNIAPSMNKPYKCKEIEPTGVPRLCLRTTEKLGSSTIGEAIVCETVDLDDVIPSAPRLVVARVPTCINDIRSGHISNNAGGIGMPGTNDQMREVRFLSGLSDPNVARILGVCAAEPAPWTIIEYTELGDLAHYLQYSVPLTGTLRPTCNLKTLSQNCLLYMGTQIASGMRYLESKNLVHKDLAARNCLVGRSYTVKVTDIAMCSDLYKKDYSDIGGRPPAPIRWLPWESILLDRYTCASSTWSFAVTLWEVMSLAREKPFQHLTNDQVIRNAEHMYYGEESQVFLPKPTMCPDDVYKMMCSCWRRDEEARPSFKDIYSFLKNTIADYRPGT</sequence>
<evidence type="ECO:0000259" key="17">
    <source>
        <dbReference type="PROSITE" id="PS50011"/>
    </source>
</evidence>
<dbReference type="PROSITE" id="PS50011">
    <property type="entry name" value="PROTEIN_KINASE_DOM"/>
    <property type="match status" value="1"/>
</dbReference>
<evidence type="ECO:0000256" key="15">
    <source>
        <dbReference type="SAM" id="MobiDB-lite"/>
    </source>
</evidence>
<protein>
    <recommendedName>
        <fullName evidence="17">Protein kinase domain-containing protein</fullName>
    </recommendedName>
</protein>
<feature type="transmembrane region" description="Helical" evidence="16">
    <location>
        <begin position="300"/>
        <end position="322"/>
    </location>
</feature>
<dbReference type="GO" id="GO:0043235">
    <property type="term" value="C:receptor complex"/>
    <property type="evidence" value="ECO:0007669"/>
    <property type="project" value="TreeGrafter"/>
</dbReference>
<dbReference type="GO" id="GO:0048468">
    <property type="term" value="P:cell development"/>
    <property type="evidence" value="ECO:0007669"/>
    <property type="project" value="UniProtKB-ARBA"/>
</dbReference>
<dbReference type="InterPro" id="IPR050122">
    <property type="entry name" value="RTK"/>
</dbReference>
<dbReference type="PROSITE" id="PS00109">
    <property type="entry name" value="PROTEIN_KINASE_TYR"/>
    <property type="match status" value="1"/>
</dbReference>
<comment type="subcellular location">
    <subcellularLocation>
        <location evidence="1">Endomembrane system</location>
    </subcellularLocation>
    <subcellularLocation>
        <location evidence="2">Membrane</location>
        <topology evidence="2">Single-pass type I membrane protein</topology>
    </subcellularLocation>
</comment>
<evidence type="ECO:0000256" key="16">
    <source>
        <dbReference type="SAM" id="Phobius"/>
    </source>
</evidence>
<dbReference type="GO" id="GO:0010976">
    <property type="term" value="P:positive regulation of neuron projection development"/>
    <property type="evidence" value="ECO:0007669"/>
    <property type="project" value="TreeGrafter"/>
</dbReference>
<dbReference type="GO" id="GO:0005518">
    <property type="term" value="F:collagen binding"/>
    <property type="evidence" value="ECO:0007669"/>
    <property type="project" value="TreeGrafter"/>
</dbReference>
<feature type="compositionally biased region" description="Pro residues" evidence="15">
    <location>
        <begin position="250"/>
        <end position="267"/>
    </location>
</feature>
<dbReference type="FunFam" id="1.10.510.10:FF:001512">
    <property type="entry name" value="Receptor tyrosine-protein kinase erbB-2"/>
    <property type="match status" value="1"/>
</dbReference>
<evidence type="ECO:0000256" key="3">
    <source>
        <dbReference type="ARBA" id="ARBA00022679"/>
    </source>
</evidence>
<keyword evidence="3" id="KW-0808">Transferase</keyword>
<feature type="compositionally biased region" description="Low complexity" evidence="15">
    <location>
        <begin position="430"/>
        <end position="441"/>
    </location>
</feature>
<dbReference type="GO" id="GO:0005886">
    <property type="term" value="C:plasma membrane"/>
    <property type="evidence" value="ECO:0007669"/>
    <property type="project" value="TreeGrafter"/>
</dbReference>
<keyword evidence="11" id="KW-0829">Tyrosine-protein kinase</keyword>
<evidence type="ECO:0000256" key="6">
    <source>
        <dbReference type="ARBA" id="ARBA00022741"/>
    </source>
</evidence>
<dbReference type="PRINTS" id="PR00109">
    <property type="entry name" value="TYRKINASE"/>
</dbReference>
<evidence type="ECO:0000256" key="8">
    <source>
        <dbReference type="ARBA" id="ARBA00022840"/>
    </source>
</evidence>
<keyword evidence="5" id="KW-0732">Signal</keyword>
<dbReference type="GO" id="GO:0038062">
    <property type="term" value="F:protein tyrosine kinase collagen receptor activity"/>
    <property type="evidence" value="ECO:0007669"/>
    <property type="project" value="TreeGrafter"/>
</dbReference>
<evidence type="ECO:0000256" key="9">
    <source>
        <dbReference type="ARBA" id="ARBA00022989"/>
    </source>
</evidence>
<keyword evidence="6" id="KW-0547">Nucleotide-binding</keyword>
<evidence type="ECO:0000313" key="18">
    <source>
        <dbReference type="EMBL" id="KAF7415521.1"/>
    </source>
</evidence>
<dbReference type="SUPFAM" id="SSF56112">
    <property type="entry name" value="Protein kinase-like (PK-like)"/>
    <property type="match status" value="1"/>
</dbReference>
<feature type="region of interest" description="Disordered" evidence="15">
    <location>
        <begin position="231"/>
        <end position="267"/>
    </location>
</feature>
<feature type="compositionally biased region" description="Polar residues" evidence="15">
    <location>
        <begin position="232"/>
        <end position="243"/>
    </location>
</feature>
<keyword evidence="7" id="KW-0418">Kinase</keyword>
<dbReference type="Gene3D" id="1.10.510.10">
    <property type="entry name" value="Transferase(Phosphotransferase) domain 1"/>
    <property type="match status" value="1"/>
</dbReference>
<dbReference type="EMBL" id="JACSDY010000011">
    <property type="protein sequence ID" value="KAF7415521.1"/>
    <property type="molecule type" value="Genomic_DNA"/>
</dbReference>
<keyword evidence="9 16" id="KW-1133">Transmembrane helix</keyword>
<evidence type="ECO:0000256" key="7">
    <source>
        <dbReference type="ARBA" id="ARBA00022777"/>
    </source>
</evidence>
<keyword evidence="4 16" id="KW-0812">Transmembrane</keyword>
<evidence type="ECO:0000313" key="19">
    <source>
        <dbReference type="Proteomes" id="UP000600918"/>
    </source>
</evidence>
<evidence type="ECO:0000256" key="4">
    <source>
        <dbReference type="ARBA" id="ARBA00022692"/>
    </source>
</evidence>
<keyword evidence="10 16" id="KW-0472">Membrane</keyword>
<dbReference type="PANTHER" id="PTHR24416:SF580">
    <property type="entry name" value="DISCOIDIN DOMAIN RECEPTOR, ISOFORM F"/>
    <property type="match status" value="1"/>
</dbReference>
<evidence type="ECO:0000256" key="13">
    <source>
        <dbReference type="ARBA" id="ARBA00023180"/>
    </source>
</evidence>